<evidence type="ECO:0000259" key="4">
    <source>
        <dbReference type="PROSITE" id="PS01124"/>
    </source>
</evidence>
<dbReference type="RefSeq" id="WP_203149786.1">
    <property type="nucleotide sequence ID" value="NZ_JAEVHL010000098.1"/>
</dbReference>
<dbReference type="Gene3D" id="1.10.10.60">
    <property type="entry name" value="Homeodomain-like"/>
    <property type="match status" value="1"/>
</dbReference>
<comment type="caution">
    <text evidence="5">The sequence shown here is derived from an EMBL/GenBank/DDBJ whole genome shotgun (WGS) entry which is preliminary data.</text>
</comment>
<dbReference type="InterPro" id="IPR009057">
    <property type="entry name" value="Homeodomain-like_sf"/>
</dbReference>
<dbReference type="EMBL" id="JAEVHL010000098">
    <property type="protein sequence ID" value="MBM0277353.1"/>
    <property type="molecule type" value="Genomic_DNA"/>
</dbReference>
<protein>
    <submittedName>
        <fullName evidence="5">Helix-turn-helix transcriptional regulator</fullName>
    </submittedName>
</protein>
<gene>
    <name evidence="5" type="ORF">JM949_19140</name>
</gene>
<dbReference type="InterPro" id="IPR050204">
    <property type="entry name" value="AraC_XylS_family_regulators"/>
</dbReference>
<dbReference type="SUPFAM" id="SSF46689">
    <property type="entry name" value="Homeodomain-like"/>
    <property type="match status" value="2"/>
</dbReference>
<dbReference type="PROSITE" id="PS01124">
    <property type="entry name" value="HTH_ARAC_FAMILY_2"/>
    <property type="match status" value="1"/>
</dbReference>
<evidence type="ECO:0000256" key="3">
    <source>
        <dbReference type="ARBA" id="ARBA00023163"/>
    </source>
</evidence>
<keyword evidence="1" id="KW-0805">Transcription regulation</keyword>
<dbReference type="Pfam" id="PF12833">
    <property type="entry name" value="HTH_18"/>
    <property type="match status" value="1"/>
</dbReference>
<dbReference type="PANTHER" id="PTHR46796:SF12">
    <property type="entry name" value="HTH-TYPE DNA-BINDING TRANSCRIPTIONAL ACTIVATOR EUTR"/>
    <property type="match status" value="1"/>
</dbReference>
<keyword evidence="6" id="KW-1185">Reference proteome</keyword>
<evidence type="ECO:0000256" key="2">
    <source>
        <dbReference type="ARBA" id="ARBA00023125"/>
    </source>
</evidence>
<feature type="domain" description="HTH araC/xylS-type" evidence="4">
    <location>
        <begin position="99"/>
        <end position="200"/>
    </location>
</feature>
<reference evidence="5 6" key="1">
    <citation type="submission" date="2021-01" db="EMBL/GenBank/DDBJ databases">
        <title>Draft genome sequence of Micromonospora sp. strain STR1s_6.</title>
        <authorList>
            <person name="Karlyshev A."/>
            <person name="Jawad R."/>
        </authorList>
    </citation>
    <scope>NUCLEOTIDE SEQUENCE [LARGE SCALE GENOMIC DNA]</scope>
    <source>
        <strain evidence="5 6">STR1S-6</strain>
    </source>
</reference>
<organism evidence="5 6">
    <name type="scientific">Micromonospora tarensis</name>
    <dbReference type="NCBI Taxonomy" id="2806100"/>
    <lineage>
        <taxon>Bacteria</taxon>
        <taxon>Bacillati</taxon>
        <taxon>Actinomycetota</taxon>
        <taxon>Actinomycetes</taxon>
        <taxon>Micromonosporales</taxon>
        <taxon>Micromonosporaceae</taxon>
        <taxon>Micromonospora</taxon>
    </lineage>
</organism>
<name>A0ABS1YIX0_9ACTN</name>
<evidence type="ECO:0000313" key="6">
    <source>
        <dbReference type="Proteomes" id="UP000622245"/>
    </source>
</evidence>
<dbReference type="Proteomes" id="UP000622245">
    <property type="component" value="Unassembled WGS sequence"/>
</dbReference>
<dbReference type="InterPro" id="IPR018060">
    <property type="entry name" value="HTH_AraC"/>
</dbReference>
<proteinExistence type="predicted"/>
<dbReference type="SMART" id="SM00342">
    <property type="entry name" value="HTH_ARAC"/>
    <property type="match status" value="1"/>
</dbReference>
<evidence type="ECO:0000313" key="5">
    <source>
        <dbReference type="EMBL" id="MBM0277353.1"/>
    </source>
</evidence>
<sequence length="200" mass="21566">MLDLSVLAQVATTAPARRPGPIQFTDLRPATSALARQWRDTVTFVGDVVLNGPPAGAQPLVIGNAARMLAAAALAVFPNTAFTEPTAADRHDATTATLRRAVAFLEEHADRDISAADIAGAAGVSLRAVQLAFRRHLGTTPMAYLRRLRLVRAHHDLLRADPRQETVSAIASRWGFASHSRFTARYHASYGVPPRETLNT</sequence>
<keyword evidence="2" id="KW-0238">DNA-binding</keyword>
<evidence type="ECO:0000256" key="1">
    <source>
        <dbReference type="ARBA" id="ARBA00023015"/>
    </source>
</evidence>
<dbReference type="PANTHER" id="PTHR46796">
    <property type="entry name" value="HTH-TYPE TRANSCRIPTIONAL ACTIVATOR RHAS-RELATED"/>
    <property type="match status" value="1"/>
</dbReference>
<accession>A0ABS1YIX0</accession>
<keyword evidence="3" id="KW-0804">Transcription</keyword>